<dbReference type="InterPro" id="IPR002104">
    <property type="entry name" value="Integrase_catalytic"/>
</dbReference>
<dbReference type="Pfam" id="PF00589">
    <property type="entry name" value="Phage_integrase"/>
    <property type="match status" value="1"/>
</dbReference>
<proteinExistence type="predicted"/>
<accession>A0A7M5WHX7</accession>
<evidence type="ECO:0000256" key="1">
    <source>
        <dbReference type="ARBA" id="ARBA00023172"/>
    </source>
</evidence>
<keyword evidence="1" id="KW-0233">DNA recombination</keyword>
<dbReference type="InterPro" id="IPR011010">
    <property type="entry name" value="DNA_brk_join_enz"/>
</dbReference>
<dbReference type="PROSITE" id="PS51898">
    <property type="entry name" value="TYR_RECOMBINASE"/>
    <property type="match status" value="1"/>
</dbReference>
<name>A0A7M5WHX7_9CNID</name>
<sequence>LNTAIMKNSLWSEPLIKAIIDKFISTENLLDMRFILMTILGFSGFFRISEMLQIQIQHITFCQSGVKIFLPKSKTDQIREGNTVFISATKGSYCPIYWLQKYINLAKLSRPNDYLFCRLFKCKIGHSAHGNLPISYTTARDSLKGHLTGIVEDKAKYGLHSLRSGGATEAANNGVSDRMISKHGRWSSNTSRDTYIKDKPLNRFKVSRQLGI</sequence>
<reference evidence="3" key="1">
    <citation type="submission" date="2021-01" db="UniProtKB">
        <authorList>
            <consortium name="EnsemblMetazoa"/>
        </authorList>
    </citation>
    <scope>IDENTIFICATION</scope>
</reference>
<dbReference type="InterPro" id="IPR052925">
    <property type="entry name" value="Phage_Integrase-like_Recomb"/>
</dbReference>
<dbReference type="GO" id="GO:0015074">
    <property type="term" value="P:DNA integration"/>
    <property type="evidence" value="ECO:0007669"/>
    <property type="project" value="InterPro"/>
</dbReference>
<protein>
    <recommendedName>
        <fullName evidence="2">Tyr recombinase domain-containing protein</fullName>
    </recommendedName>
</protein>
<evidence type="ECO:0000259" key="2">
    <source>
        <dbReference type="PROSITE" id="PS51898"/>
    </source>
</evidence>
<dbReference type="AlphaFoldDB" id="A0A7M5WHX7"/>
<dbReference type="GO" id="GO:0006310">
    <property type="term" value="P:DNA recombination"/>
    <property type="evidence" value="ECO:0007669"/>
    <property type="project" value="UniProtKB-KW"/>
</dbReference>
<evidence type="ECO:0000313" key="3">
    <source>
        <dbReference type="EnsemblMetazoa" id="CLYHEMP000174.1"/>
    </source>
</evidence>
<dbReference type="GO" id="GO:0003677">
    <property type="term" value="F:DNA binding"/>
    <property type="evidence" value="ECO:0007669"/>
    <property type="project" value="InterPro"/>
</dbReference>
<feature type="domain" description="Tyr recombinase" evidence="2">
    <location>
        <begin position="5"/>
        <end position="208"/>
    </location>
</feature>
<keyword evidence="4" id="KW-1185">Reference proteome</keyword>
<evidence type="ECO:0000313" key="4">
    <source>
        <dbReference type="Proteomes" id="UP000594262"/>
    </source>
</evidence>
<organism evidence="3 4">
    <name type="scientific">Clytia hemisphaerica</name>
    <dbReference type="NCBI Taxonomy" id="252671"/>
    <lineage>
        <taxon>Eukaryota</taxon>
        <taxon>Metazoa</taxon>
        <taxon>Cnidaria</taxon>
        <taxon>Hydrozoa</taxon>
        <taxon>Hydroidolina</taxon>
        <taxon>Leptothecata</taxon>
        <taxon>Obeliida</taxon>
        <taxon>Clytiidae</taxon>
        <taxon>Clytia</taxon>
    </lineage>
</organism>
<dbReference type="Proteomes" id="UP000594262">
    <property type="component" value="Unplaced"/>
</dbReference>
<dbReference type="Gene3D" id="1.10.443.10">
    <property type="entry name" value="Intergrase catalytic core"/>
    <property type="match status" value="1"/>
</dbReference>
<dbReference type="PANTHER" id="PTHR34605">
    <property type="entry name" value="PHAGE_INTEGRASE DOMAIN-CONTAINING PROTEIN"/>
    <property type="match status" value="1"/>
</dbReference>
<dbReference type="OrthoDB" id="5965134at2759"/>
<dbReference type="InterPro" id="IPR013762">
    <property type="entry name" value="Integrase-like_cat_sf"/>
</dbReference>
<dbReference type="SUPFAM" id="SSF56349">
    <property type="entry name" value="DNA breaking-rejoining enzymes"/>
    <property type="match status" value="1"/>
</dbReference>
<dbReference type="PANTHER" id="PTHR34605:SF6">
    <property type="entry name" value="TYR RECOMBINASE DOMAIN-CONTAINING PROTEIN"/>
    <property type="match status" value="1"/>
</dbReference>
<dbReference type="EnsemblMetazoa" id="CLYHEMT000174.1">
    <property type="protein sequence ID" value="CLYHEMP000174.1"/>
    <property type="gene ID" value="CLYHEMG000174"/>
</dbReference>